<protein>
    <submittedName>
        <fullName evidence="1">Uncharacterized protein</fullName>
    </submittedName>
</protein>
<keyword evidence="2" id="KW-1185">Reference proteome</keyword>
<proteinExistence type="predicted"/>
<accession>A0A485APM1</accession>
<evidence type="ECO:0000313" key="2">
    <source>
        <dbReference type="Proteomes" id="UP000401081"/>
    </source>
</evidence>
<evidence type="ECO:0000313" key="1">
    <source>
        <dbReference type="EMBL" id="VFS62772.1"/>
    </source>
</evidence>
<dbReference type="EMBL" id="CAADJD010000018">
    <property type="protein sequence ID" value="VFS62772.1"/>
    <property type="molecule type" value="Genomic_DNA"/>
</dbReference>
<name>A0A485APM1_KLUCR</name>
<gene>
    <name evidence="1" type="ORF">NCTC12993_02273</name>
</gene>
<dbReference type="AlphaFoldDB" id="A0A485APM1"/>
<dbReference type="Proteomes" id="UP000401081">
    <property type="component" value="Unassembled WGS sequence"/>
</dbReference>
<reference evidence="1 2" key="1">
    <citation type="submission" date="2019-03" db="EMBL/GenBank/DDBJ databases">
        <authorList>
            <consortium name="Pathogen Informatics"/>
        </authorList>
    </citation>
    <scope>NUCLEOTIDE SEQUENCE [LARGE SCALE GENOMIC DNA]</scope>
    <source>
        <strain evidence="1 2">NCTC12993</strain>
    </source>
</reference>
<organism evidence="1 2">
    <name type="scientific">Kluyvera cryocrescens</name>
    <name type="common">Kluyvera citrophila</name>
    <dbReference type="NCBI Taxonomy" id="580"/>
    <lineage>
        <taxon>Bacteria</taxon>
        <taxon>Pseudomonadati</taxon>
        <taxon>Pseudomonadota</taxon>
        <taxon>Gammaproteobacteria</taxon>
        <taxon>Enterobacterales</taxon>
        <taxon>Enterobacteriaceae</taxon>
        <taxon>Kluyvera</taxon>
    </lineage>
</organism>
<sequence>MHTQLPIDFRVTLVAKHPERLAQIRSLLVDSGLGMDSDITAVYRSLGRYGAGGMRGAGG</sequence>